<protein>
    <submittedName>
        <fullName evidence="1">Uncharacterized protein</fullName>
    </submittedName>
</protein>
<evidence type="ECO:0000313" key="2">
    <source>
        <dbReference type="Proteomes" id="UP000179368"/>
    </source>
</evidence>
<comment type="caution">
    <text evidence="1">The sequence shown here is derived from an EMBL/GenBank/DDBJ whole genome shotgun (WGS) entry which is preliminary data.</text>
</comment>
<dbReference type="Gene3D" id="1.10.3290.10">
    <property type="entry name" value="Fido-like domain"/>
    <property type="match status" value="1"/>
</dbReference>
<gene>
    <name evidence="1" type="ORF">A2116_01940</name>
</gene>
<dbReference type="AlphaFoldDB" id="A0A1F6BSZ9"/>
<sequence length="60" mass="6938">MRKKLRQLLKLDEKSKDLNLSPVEKRVLEGEQRFEATYHSNKLEGNKLSKGEAKKAILAE</sequence>
<dbReference type="InterPro" id="IPR036597">
    <property type="entry name" value="Fido-like_dom_sf"/>
</dbReference>
<organism evidence="1 2">
    <name type="scientific">Candidatus Jorgensenbacteria bacterium GWA1_49_17</name>
    <dbReference type="NCBI Taxonomy" id="1798467"/>
    <lineage>
        <taxon>Bacteria</taxon>
        <taxon>Candidatus Joergenseniibacteriota</taxon>
    </lineage>
</organism>
<dbReference type="Proteomes" id="UP000179368">
    <property type="component" value="Unassembled WGS sequence"/>
</dbReference>
<reference evidence="1 2" key="1">
    <citation type="journal article" date="2016" name="Nat. Commun.">
        <title>Thousands of microbial genomes shed light on interconnected biogeochemical processes in an aquifer system.</title>
        <authorList>
            <person name="Anantharaman K."/>
            <person name="Brown C.T."/>
            <person name="Hug L.A."/>
            <person name="Sharon I."/>
            <person name="Castelle C.J."/>
            <person name="Probst A.J."/>
            <person name="Thomas B.C."/>
            <person name="Singh A."/>
            <person name="Wilkins M.J."/>
            <person name="Karaoz U."/>
            <person name="Brodie E.L."/>
            <person name="Williams K.H."/>
            <person name="Hubbard S.S."/>
            <person name="Banfield J.F."/>
        </authorList>
    </citation>
    <scope>NUCLEOTIDE SEQUENCE [LARGE SCALE GENOMIC DNA]</scope>
</reference>
<accession>A0A1F6BSZ9</accession>
<evidence type="ECO:0000313" key="1">
    <source>
        <dbReference type="EMBL" id="OGG39963.1"/>
    </source>
</evidence>
<proteinExistence type="predicted"/>
<name>A0A1F6BSZ9_9BACT</name>
<dbReference type="EMBL" id="MFKG01000035">
    <property type="protein sequence ID" value="OGG39963.1"/>
    <property type="molecule type" value="Genomic_DNA"/>
</dbReference>